<keyword evidence="3" id="KW-1185">Reference proteome</keyword>
<proteinExistence type="predicted"/>
<sequence length="297" mass="33676">MNEKIKKHANSAGHMNNVLNLAMLGTANIATMLDSAHRRAVAARNEAVSKNSVENQHGRDEVVYALKVLVPPEAPVLTVVESFTDSLHLRWTDQGNGGSPILGYVINYKRDHGDWEELQIAARTDEHMLRNLWCGTRYLLYITAFNRIGTGLPCDIVPAHTKGTVCGDKTRTQKQVCEIFNTRYPDRRISQSTVSRIENKFREFGNVTDIPKSGRKRILDDEHKLDILLDIRDNPHKPTRQVAADNDVTTFVLNGTVNKQNCRHWGTENPHWMMEANTQYPEKLNMKPAPNANYLPK</sequence>
<dbReference type="InterPro" id="IPR013783">
    <property type="entry name" value="Ig-like_fold"/>
</dbReference>
<dbReference type="EMBL" id="JAPWTK010000009">
    <property type="protein sequence ID" value="KAJ8960257.1"/>
    <property type="molecule type" value="Genomic_DNA"/>
</dbReference>
<reference evidence="2" key="1">
    <citation type="journal article" date="2023" name="Insect Mol. Biol.">
        <title>Genome sequencing provides insights into the evolution of gene families encoding plant cell wall-degrading enzymes in longhorned beetles.</title>
        <authorList>
            <person name="Shin N.R."/>
            <person name="Okamura Y."/>
            <person name="Kirsch R."/>
            <person name="Pauchet Y."/>
        </authorList>
    </citation>
    <scope>NUCLEOTIDE SEQUENCE</scope>
    <source>
        <strain evidence="2">AMC_N1</strain>
    </source>
</reference>
<dbReference type="Gene3D" id="2.60.40.10">
    <property type="entry name" value="Immunoglobulins"/>
    <property type="match status" value="1"/>
</dbReference>
<dbReference type="FunFam" id="2.60.40.10:FF:001117">
    <property type="entry name" value="Down syndrome cell adhesion molecule 4, isoform D"/>
    <property type="match status" value="1"/>
</dbReference>
<name>A0AAV8Z827_9CUCU</name>
<dbReference type="CDD" id="cd00063">
    <property type="entry name" value="FN3"/>
    <property type="match status" value="1"/>
</dbReference>
<dbReference type="PROSITE" id="PS50853">
    <property type="entry name" value="FN3"/>
    <property type="match status" value="1"/>
</dbReference>
<evidence type="ECO:0000313" key="2">
    <source>
        <dbReference type="EMBL" id="KAJ8960257.1"/>
    </source>
</evidence>
<dbReference type="InterPro" id="IPR036116">
    <property type="entry name" value="FN3_sf"/>
</dbReference>
<evidence type="ECO:0000259" key="1">
    <source>
        <dbReference type="PROSITE" id="PS50853"/>
    </source>
</evidence>
<dbReference type="SUPFAM" id="SSF49265">
    <property type="entry name" value="Fibronectin type III"/>
    <property type="match status" value="1"/>
</dbReference>
<dbReference type="Pfam" id="PF00041">
    <property type="entry name" value="fn3"/>
    <property type="match status" value="1"/>
</dbReference>
<dbReference type="SMART" id="SM00060">
    <property type="entry name" value="FN3"/>
    <property type="match status" value="1"/>
</dbReference>
<accession>A0AAV8Z827</accession>
<evidence type="ECO:0000313" key="3">
    <source>
        <dbReference type="Proteomes" id="UP001162162"/>
    </source>
</evidence>
<dbReference type="PANTHER" id="PTHR47326">
    <property type="entry name" value="TRANSPOSABLE ELEMENT TC3 TRANSPOSASE-LIKE PROTEIN"/>
    <property type="match status" value="1"/>
</dbReference>
<feature type="domain" description="Fibronectin type-III" evidence="1">
    <location>
        <begin position="71"/>
        <end position="164"/>
    </location>
</feature>
<dbReference type="Proteomes" id="UP001162162">
    <property type="component" value="Unassembled WGS sequence"/>
</dbReference>
<dbReference type="InterPro" id="IPR003961">
    <property type="entry name" value="FN3_dom"/>
</dbReference>
<dbReference type="PANTHER" id="PTHR47326:SF1">
    <property type="entry name" value="HTH PSQ-TYPE DOMAIN-CONTAINING PROTEIN"/>
    <property type="match status" value="1"/>
</dbReference>
<gene>
    <name evidence="2" type="ORF">NQ318_003982</name>
</gene>
<protein>
    <recommendedName>
        <fullName evidence="1">Fibronectin type-III domain-containing protein</fullName>
    </recommendedName>
</protein>
<comment type="caution">
    <text evidence="2">The sequence shown here is derived from an EMBL/GenBank/DDBJ whole genome shotgun (WGS) entry which is preliminary data.</text>
</comment>
<organism evidence="2 3">
    <name type="scientific">Aromia moschata</name>
    <dbReference type="NCBI Taxonomy" id="1265417"/>
    <lineage>
        <taxon>Eukaryota</taxon>
        <taxon>Metazoa</taxon>
        <taxon>Ecdysozoa</taxon>
        <taxon>Arthropoda</taxon>
        <taxon>Hexapoda</taxon>
        <taxon>Insecta</taxon>
        <taxon>Pterygota</taxon>
        <taxon>Neoptera</taxon>
        <taxon>Endopterygota</taxon>
        <taxon>Coleoptera</taxon>
        <taxon>Polyphaga</taxon>
        <taxon>Cucujiformia</taxon>
        <taxon>Chrysomeloidea</taxon>
        <taxon>Cerambycidae</taxon>
        <taxon>Cerambycinae</taxon>
        <taxon>Callichromatini</taxon>
        <taxon>Aromia</taxon>
    </lineage>
</organism>
<dbReference type="AlphaFoldDB" id="A0AAV8Z827"/>